<dbReference type="EMBL" id="CP031124">
    <property type="protein sequence ID" value="AXF86180.1"/>
    <property type="molecule type" value="Genomic_DNA"/>
</dbReference>
<evidence type="ECO:0000313" key="4">
    <source>
        <dbReference type="Proteomes" id="UP000252182"/>
    </source>
</evidence>
<dbReference type="OrthoDB" id="9794445at2"/>
<keyword evidence="1 3" id="KW-0378">Hydrolase</keyword>
<dbReference type="Proteomes" id="UP000252182">
    <property type="component" value="Chromosome"/>
</dbReference>
<name>A0A345DCU2_9BURK</name>
<dbReference type="InterPro" id="IPR050300">
    <property type="entry name" value="GDXG_lipolytic_enzyme"/>
</dbReference>
<reference evidence="4" key="1">
    <citation type="submission" date="2018-07" db="EMBL/GenBank/DDBJ databases">
        <authorList>
            <person name="Kim H."/>
        </authorList>
    </citation>
    <scope>NUCLEOTIDE SEQUENCE [LARGE SCALE GENOMIC DNA]</scope>
    <source>
        <strain evidence="4">F02</strain>
    </source>
</reference>
<dbReference type="InterPro" id="IPR013094">
    <property type="entry name" value="AB_hydrolase_3"/>
</dbReference>
<protein>
    <submittedName>
        <fullName evidence="3">Carboxylesterase NlhH</fullName>
        <ecNumber evidence="3">3.1.1.1</ecNumber>
    </submittedName>
</protein>
<dbReference type="EC" id="3.1.1.1" evidence="3"/>
<proteinExistence type="predicted"/>
<dbReference type="SUPFAM" id="SSF53474">
    <property type="entry name" value="alpha/beta-Hydrolases"/>
    <property type="match status" value="1"/>
</dbReference>
<dbReference type="PANTHER" id="PTHR48081">
    <property type="entry name" value="AB HYDROLASE SUPERFAMILY PROTEIN C4A8.06C"/>
    <property type="match status" value="1"/>
</dbReference>
<dbReference type="GO" id="GO:0106435">
    <property type="term" value="F:carboxylesterase activity"/>
    <property type="evidence" value="ECO:0007669"/>
    <property type="project" value="UniProtKB-EC"/>
</dbReference>
<dbReference type="KEGG" id="hyf:DTO96_101921"/>
<dbReference type="Gene3D" id="3.40.50.1820">
    <property type="entry name" value="alpha/beta hydrolase"/>
    <property type="match status" value="1"/>
</dbReference>
<accession>A0A345DCU2</accession>
<organism evidence="3 4">
    <name type="scientific">Ephemeroptericola cinctiostellae</name>
    <dbReference type="NCBI Taxonomy" id="2268024"/>
    <lineage>
        <taxon>Bacteria</taxon>
        <taxon>Pseudomonadati</taxon>
        <taxon>Pseudomonadota</taxon>
        <taxon>Betaproteobacteria</taxon>
        <taxon>Burkholderiales</taxon>
        <taxon>Burkholderiaceae</taxon>
        <taxon>Ephemeroptericola</taxon>
    </lineage>
</organism>
<dbReference type="InterPro" id="IPR029058">
    <property type="entry name" value="AB_hydrolase_fold"/>
</dbReference>
<dbReference type="AlphaFoldDB" id="A0A345DCU2"/>
<evidence type="ECO:0000313" key="3">
    <source>
        <dbReference type="EMBL" id="AXF86180.1"/>
    </source>
</evidence>
<feature type="domain" description="Alpha/beta hydrolase fold-3" evidence="2">
    <location>
        <begin position="83"/>
        <end position="289"/>
    </location>
</feature>
<sequence>MPLDPDMADLLDRINRAKAPEYPEMGVLLARQFVDANLPVIDVAPMPVHSVQDITVDGWQGADLAARLYVPSEPIWAKPMPVLLWLHGGGFTIGSLKSYDAVCRTLCAQAEVAVLSIDYRLAPEHKFPTAAMDALSAYQWLLAHAAEHGLDAQQIIIGGDSAGGTLSAATCLQARDLGLPQPLLQLLIYPGTCGFGETPAYQTYASGYRLTKPIIDWFFGHYLNSDVDRRDIRFAPLYADSHAGLAPAWIAIAEYDPLADDGRLYADKLNAAGTPAELIQYDGVIHGFLNFGGVLKRPHELHRDMVQAMRQVVS</sequence>
<dbReference type="PANTHER" id="PTHR48081:SF8">
    <property type="entry name" value="ALPHA_BETA HYDROLASE FOLD-3 DOMAIN-CONTAINING PROTEIN-RELATED"/>
    <property type="match status" value="1"/>
</dbReference>
<dbReference type="RefSeq" id="WP_114563285.1">
    <property type="nucleotide sequence ID" value="NZ_CP031124.1"/>
</dbReference>
<keyword evidence="4" id="KW-1185">Reference proteome</keyword>
<gene>
    <name evidence="3" type="primary">nlhH</name>
    <name evidence="3" type="ORF">DTO96_101921</name>
</gene>
<dbReference type="Pfam" id="PF07859">
    <property type="entry name" value="Abhydrolase_3"/>
    <property type="match status" value="1"/>
</dbReference>
<evidence type="ECO:0000256" key="1">
    <source>
        <dbReference type="ARBA" id="ARBA00022801"/>
    </source>
</evidence>
<evidence type="ECO:0000259" key="2">
    <source>
        <dbReference type="Pfam" id="PF07859"/>
    </source>
</evidence>